<gene>
    <name evidence="6" type="ORF">GEV37_16150</name>
</gene>
<evidence type="ECO:0000313" key="7">
    <source>
        <dbReference type="Proteomes" id="UP001319882"/>
    </source>
</evidence>
<feature type="domain" description="Glycosyl transferase family 1" evidence="4">
    <location>
        <begin position="179"/>
        <end position="350"/>
    </location>
</feature>
<sequence>MANKVLQLCMSDGKGGMELYVDRVIEDLQAEGVEVIGICLSDTRIETYFQRNGVAYRAFKSNLQALGSVWGLRRWLIDENVRVIHCHKSSDLRLTALLKLLLPSIRVLYTDHVGGQRAKKSPYHRFAYGNVDRVLSISQATYARNVKNLPLPRERVTCLPHGVDTTTYRPATDGAVVAAKRAELGIPEGAVAIGLPGRVTPGKGQDVWVKALLALPDELDFFAVSIGGTDYASGGTETFYRALVAMIEGTPLADKIRFLGHRADLAEILPALDLVCIPSENEAFGLTIIESMACAMPIIGSNTGSLPELVDEASGVLVGPFDVPAWRDALAVLIENDARRRAMGEAARQRVERHFSNRQHVKALIGYYEALA</sequence>
<dbReference type="SUPFAM" id="SSF53756">
    <property type="entry name" value="UDP-Glycosyltransferase/glycogen phosphorylase"/>
    <property type="match status" value="1"/>
</dbReference>
<evidence type="ECO:0000256" key="1">
    <source>
        <dbReference type="ARBA" id="ARBA00009481"/>
    </source>
</evidence>
<dbReference type="InterPro" id="IPR028098">
    <property type="entry name" value="Glyco_trans_4-like_N"/>
</dbReference>
<protein>
    <submittedName>
        <fullName evidence="6">Glycosyltransferase family 4 protein</fullName>
    </submittedName>
</protein>
<comment type="caution">
    <text evidence="6">The sequence shown here is derived from an EMBL/GenBank/DDBJ whole genome shotgun (WGS) entry which is preliminary data.</text>
</comment>
<evidence type="ECO:0000256" key="2">
    <source>
        <dbReference type="ARBA" id="ARBA00022676"/>
    </source>
</evidence>
<evidence type="ECO:0000313" key="6">
    <source>
        <dbReference type="EMBL" id="MCB8890646.1"/>
    </source>
</evidence>
<comment type="similarity">
    <text evidence="1">Belongs to the glycosyltransferase group 1 family. Glycosyltransferase 4 subfamily.</text>
</comment>
<dbReference type="Pfam" id="PF00534">
    <property type="entry name" value="Glycos_transf_1"/>
    <property type="match status" value="1"/>
</dbReference>
<evidence type="ECO:0000259" key="5">
    <source>
        <dbReference type="Pfam" id="PF13439"/>
    </source>
</evidence>
<reference evidence="6 7" key="1">
    <citation type="journal article" date="2021" name="Sci. Rep.">
        <title>Genome analysis of a halophilic bacterium Halomonas malpeensis YU-PRIM-29(T) reveals its exopolysaccharide and pigment producing capabilities.</title>
        <authorList>
            <person name="Athmika"/>
            <person name="Ghate S.D."/>
            <person name="Arun A.B."/>
            <person name="Rao S.S."/>
            <person name="Kumar S.T.A."/>
            <person name="Kandiyil M.K."/>
            <person name="Saptami K."/>
            <person name="Rekha P.D."/>
        </authorList>
    </citation>
    <scope>NUCLEOTIDE SEQUENCE [LARGE SCALE GENOMIC DNA]</scope>
    <source>
        <strain evidence="7">prim 29</strain>
    </source>
</reference>
<dbReference type="Pfam" id="PF13439">
    <property type="entry name" value="Glyco_transf_4"/>
    <property type="match status" value="1"/>
</dbReference>
<dbReference type="EMBL" id="WHVL01000008">
    <property type="protein sequence ID" value="MCB8890646.1"/>
    <property type="molecule type" value="Genomic_DNA"/>
</dbReference>
<organism evidence="6 7">
    <name type="scientific">Vreelandella malpeensis</name>
    <dbReference type="NCBI Taxonomy" id="1172368"/>
    <lineage>
        <taxon>Bacteria</taxon>
        <taxon>Pseudomonadati</taxon>
        <taxon>Pseudomonadota</taxon>
        <taxon>Gammaproteobacteria</taxon>
        <taxon>Oceanospirillales</taxon>
        <taxon>Halomonadaceae</taxon>
        <taxon>Vreelandella</taxon>
    </lineage>
</organism>
<evidence type="ECO:0000259" key="4">
    <source>
        <dbReference type="Pfam" id="PF00534"/>
    </source>
</evidence>
<dbReference type="PANTHER" id="PTHR12526">
    <property type="entry name" value="GLYCOSYLTRANSFERASE"/>
    <property type="match status" value="1"/>
</dbReference>
<dbReference type="CDD" id="cd03801">
    <property type="entry name" value="GT4_PimA-like"/>
    <property type="match status" value="1"/>
</dbReference>
<name>A0ABS8DWQ0_9GAMM</name>
<keyword evidence="2" id="KW-0328">Glycosyltransferase</keyword>
<feature type="domain" description="Glycosyltransferase subfamily 4-like N-terminal" evidence="5">
    <location>
        <begin position="15"/>
        <end position="166"/>
    </location>
</feature>
<dbReference type="RefSeq" id="WP_227391309.1">
    <property type="nucleotide sequence ID" value="NZ_JBHSCJ010000005.1"/>
</dbReference>
<dbReference type="InterPro" id="IPR001296">
    <property type="entry name" value="Glyco_trans_1"/>
</dbReference>
<evidence type="ECO:0000256" key="3">
    <source>
        <dbReference type="ARBA" id="ARBA00022679"/>
    </source>
</evidence>
<dbReference type="Gene3D" id="3.40.50.2000">
    <property type="entry name" value="Glycogen Phosphorylase B"/>
    <property type="match status" value="2"/>
</dbReference>
<dbReference type="Proteomes" id="UP001319882">
    <property type="component" value="Unassembled WGS sequence"/>
</dbReference>
<proteinExistence type="inferred from homology"/>
<accession>A0ABS8DWQ0</accession>
<keyword evidence="7" id="KW-1185">Reference proteome</keyword>
<keyword evidence="3" id="KW-0808">Transferase</keyword>
<dbReference type="PANTHER" id="PTHR12526:SF640">
    <property type="entry name" value="COLANIC ACID BIOSYNTHESIS GLYCOSYLTRANSFERASE WCAL-RELATED"/>
    <property type="match status" value="1"/>
</dbReference>